<feature type="transmembrane region" description="Helical" evidence="7">
    <location>
        <begin position="177"/>
        <end position="200"/>
    </location>
</feature>
<feature type="domain" description="GOST seven transmembrane" evidence="9">
    <location>
        <begin position="183"/>
        <end position="329"/>
    </location>
</feature>
<feature type="transmembrane region" description="Helical" evidence="7">
    <location>
        <begin position="311"/>
        <end position="328"/>
    </location>
</feature>
<dbReference type="OrthoDB" id="19839at2759"/>
<dbReference type="FunCoup" id="F0ZWH1">
    <property type="interactions" value="545"/>
</dbReference>
<evidence type="ECO:0000256" key="4">
    <source>
        <dbReference type="ARBA" id="ARBA00022989"/>
    </source>
</evidence>
<dbReference type="PANTHER" id="PTHR21229:SF78">
    <property type="entry name" value="INTIMAL THICKNESS RELATED RECEPTOR IRP DOMAIN-CONTAINING PROTEIN"/>
    <property type="match status" value="1"/>
</dbReference>
<evidence type="ECO:0000256" key="5">
    <source>
        <dbReference type="ARBA" id="ARBA00023136"/>
    </source>
</evidence>
<keyword evidence="5 7" id="KW-0472">Membrane</keyword>
<keyword evidence="2 7" id="KW-0812">Transmembrane</keyword>
<dbReference type="GeneID" id="10505511"/>
<dbReference type="Proteomes" id="UP000001064">
    <property type="component" value="Unassembled WGS sequence"/>
</dbReference>
<feature type="transmembrane region" description="Helical" evidence="7">
    <location>
        <begin position="212"/>
        <end position="234"/>
    </location>
</feature>
<evidence type="ECO:0000313" key="11">
    <source>
        <dbReference type="Proteomes" id="UP000001064"/>
    </source>
</evidence>
<dbReference type="InterPro" id="IPR009637">
    <property type="entry name" value="GPR107/GPR108-like"/>
</dbReference>
<feature type="transmembrane region" description="Helical" evidence="7">
    <location>
        <begin position="416"/>
        <end position="435"/>
    </location>
</feature>
<dbReference type="GO" id="GO:0016020">
    <property type="term" value="C:membrane"/>
    <property type="evidence" value="ECO:0000318"/>
    <property type="project" value="GO_Central"/>
</dbReference>
<evidence type="ECO:0000259" key="9">
    <source>
        <dbReference type="Pfam" id="PF06814"/>
    </source>
</evidence>
<evidence type="ECO:0000313" key="10">
    <source>
        <dbReference type="EMBL" id="EGC31697.1"/>
    </source>
</evidence>
<dbReference type="RefSeq" id="XP_003291763.1">
    <property type="nucleotide sequence ID" value="XM_003291715.1"/>
</dbReference>
<name>F0ZWH1_DICPU</name>
<feature type="signal peptide" evidence="8">
    <location>
        <begin position="1"/>
        <end position="22"/>
    </location>
</feature>
<keyword evidence="4 7" id="KW-1133">Transmembrane helix</keyword>
<proteinExistence type="predicted"/>
<dbReference type="OMA" id="DIINCAM"/>
<organism evidence="10 11">
    <name type="scientific">Dictyostelium purpureum</name>
    <name type="common">Slime mold</name>
    <dbReference type="NCBI Taxonomy" id="5786"/>
    <lineage>
        <taxon>Eukaryota</taxon>
        <taxon>Amoebozoa</taxon>
        <taxon>Evosea</taxon>
        <taxon>Eumycetozoa</taxon>
        <taxon>Dictyostelia</taxon>
        <taxon>Dictyosteliales</taxon>
        <taxon>Dictyosteliaceae</taxon>
        <taxon>Dictyostelium</taxon>
    </lineage>
</organism>
<evidence type="ECO:0000256" key="6">
    <source>
        <dbReference type="SAM" id="Coils"/>
    </source>
</evidence>
<dbReference type="PANTHER" id="PTHR21229">
    <property type="entry name" value="LUNG SEVEN TRANSMEMBRANE RECEPTOR"/>
    <property type="match status" value="1"/>
</dbReference>
<dbReference type="KEGG" id="dpp:DICPUDRAFT_82427"/>
<accession>F0ZWH1</accession>
<sequence>MKNLIIIIFLIIFINKLLFVESTYSSPDTFEFRNGTIYAFAEFGFIKNGSYSMNIKRDKVNSSNYGNMILVVAMCANRQIKYMNNVDPCFFIDPLNFYDFDILERAIYFPFLDGCINHLAISDNFDSITTFNGTIMDQDYYKFVTFSCWNSPGSKTVPMEISYEQINPNHNHLSMEYFYFPNTFLVFLILWSIVAIGWLTNWLLYRKQSTKLHFIISLIPISTIVYLIFTYFFYSYLKRDGDFGWAVYIFNSLIYSAKMIIFLIVLMLISMGYGIMLRDFKSTRFFFVILIIILFSSTFMSSFYTTNSLNLVMLITYLPVPVSIIYMAQFNITYIRTLINGDSVSSNQTNNSNNQNQDQNQNNNNNAQEKELELKRYKSIYYLFQGFKWTMVPYCILTIIIGFVSVYVYFPFVFLLIQQILNFSLFVMIAIIFRLKKVKKDTFYEFFDEETYNNNNSNEMSEKH</sequence>
<evidence type="ECO:0000256" key="1">
    <source>
        <dbReference type="ARBA" id="ARBA00004141"/>
    </source>
</evidence>
<dbReference type="eggNOG" id="ENOG502RG77">
    <property type="taxonomic scope" value="Eukaryota"/>
</dbReference>
<dbReference type="InParanoid" id="F0ZWH1"/>
<keyword evidence="3 8" id="KW-0732">Signal</keyword>
<keyword evidence="6" id="KW-0175">Coiled coil</keyword>
<feature type="transmembrane region" description="Helical" evidence="7">
    <location>
        <begin position="285"/>
        <end position="305"/>
    </location>
</feature>
<dbReference type="InterPro" id="IPR053937">
    <property type="entry name" value="GOST_TM"/>
</dbReference>
<dbReference type="GO" id="GO:0005794">
    <property type="term" value="C:Golgi apparatus"/>
    <property type="evidence" value="ECO:0000318"/>
    <property type="project" value="GO_Central"/>
</dbReference>
<gene>
    <name evidence="10" type="ORF">DICPUDRAFT_82427</name>
</gene>
<feature type="transmembrane region" description="Helical" evidence="7">
    <location>
        <begin position="246"/>
        <end position="273"/>
    </location>
</feature>
<feature type="transmembrane region" description="Helical" evidence="7">
    <location>
        <begin position="391"/>
        <end position="410"/>
    </location>
</feature>
<dbReference type="AlphaFoldDB" id="F0ZWH1"/>
<feature type="coiled-coil region" evidence="6">
    <location>
        <begin position="353"/>
        <end position="380"/>
    </location>
</feature>
<evidence type="ECO:0000256" key="7">
    <source>
        <dbReference type="SAM" id="Phobius"/>
    </source>
</evidence>
<protein>
    <recommendedName>
        <fullName evidence="9">GOST seven transmembrane domain-containing protein</fullName>
    </recommendedName>
</protein>
<reference evidence="11" key="1">
    <citation type="journal article" date="2011" name="Genome Biol.">
        <title>Comparative genomics of the social amoebae Dictyostelium discoideum and Dictyostelium purpureum.</title>
        <authorList>
            <consortium name="US DOE Joint Genome Institute (JGI-PGF)"/>
            <person name="Sucgang R."/>
            <person name="Kuo A."/>
            <person name="Tian X."/>
            <person name="Salerno W."/>
            <person name="Parikh A."/>
            <person name="Feasley C.L."/>
            <person name="Dalin E."/>
            <person name="Tu H."/>
            <person name="Huang E."/>
            <person name="Barry K."/>
            <person name="Lindquist E."/>
            <person name="Shapiro H."/>
            <person name="Bruce D."/>
            <person name="Schmutz J."/>
            <person name="Salamov A."/>
            <person name="Fey P."/>
            <person name="Gaudet P."/>
            <person name="Anjard C."/>
            <person name="Babu M.M."/>
            <person name="Basu S."/>
            <person name="Bushmanova Y."/>
            <person name="van der Wel H."/>
            <person name="Katoh-Kurasawa M."/>
            <person name="Dinh C."/>
            <person name="Coutinho P.M."/>
            <person name="Saito T."/>
            <person name="Elias M."/>
            <person name="Schaap P."/>
            <person name="Kay R.R."/>
            <person name="Henrissat B."/>
            <person name="Eichinger L."/>
            <person name="Rivero F."/>
            <person name="Putnam N.H."/>
            <person name="West C.M."/>
            <person name="Loomis W.F."/>
            <person name="Chisholm R.L."/>
            <person name="Shaulsky G."/>
            <person name="Strassmann J.E."/>
            <person name="Queller D.C."/>
            <person name="Kuspa A."/>
            <person name="Grigoriev I.V."/>
        </authorList>
    </citation>
    <scope>NUCLEOTIDE SEQUENCE [LARGE SCALE GENOMIC DNA]</scope>
    <source>
        <strain evidence="11">QSDP1</strain>
    </source>
</reference>
<keyword evidence="11" id="KW-1185">Reference proteome</keyword>
<dbReference type="VEuPathDB" id="AmoebaDB:DICPUDRAFT_82427"/>
<evidence type="ECO:0000256" key="3">
    <source>
        <dbReference type="ARBA" id="ARBA00022729"/>
    </source>
</evidence>
<dbReference type="EMBL" id="GL871236">
    <property type="protein sequence ID" value="EGC31697.1"/>
    <property type="molecule type" value="Genomic_DNA"/>
</dbReference>
<feature type="chain" id="PRO_5003262019" description="GOST seven transmembrane domain-containing protein" evidence="8">
    <location>
        <begin position="23"/>
        <end position="464"/>
    </location>
</feature>
<evidence type="ECO:0000256" key="8">
    <source>
        <dbReference type="SAM" id="SignalP"/>
    </source>
</evidence>
<evidence type="ECO:0000256" key="2">
    <source>
        <dbReference type="ARBA" id="ARBA00022692"/>
    </source>
</evidence>
<comment type="subcellular location">
    <subcellularLocation>
        <location evidence="1">Membrane</location>
        <topology evidence="1">Multi-pass membrane protein</topology>
    </subcellularLocation>
</comment>
<dbReference type="Pfam" id="PF06814">
    <property type="entry name" value="GOST_TM"/>
    <property type="match status" value="1"/>
</dbReference>